<organism evidence="1 2">
    <name type="scientific">Azomonas macrocytogenes</name>
    <name type="common">Azotobacter macrocytogenes</name>
    <dbReference type="NCBI Taxonomy" id="69962"/>
    <lineage>
        <taxon>Bacteria</taxon>
        <taxon>Pseudomonadati</taxon>
        <taxon>Pseudomonadota</taxon>
        <taxon>Gammaproteobacteria</taxon>
        <taxon>Pseudomonadales</taxon>
        <taxon>Pseudomonadaceae</taxon>
        <taxon>Azomonas</taxon>
    </lineage>
</organism>
<gene>
    <name evidence="1" type="ORF">FHR87_000482</name>
</gene>
<protein>
    <submittedName>
        <fullName evidence="1">Uncharacterized protein</fullName>
    </submittedName>
</protein>
<comment type="caution">
    <text evidence="1">The sequence shown here is derived from an EMBL/GenBank/DDBJ whole genome shotgun (WGS) entry which is preliminary data.</text>
</comment>
<dbReference type="RefSeq" id="WP_183165077.1">
    <property type="nucleotide sequence ID" value="NZ_JACHXI010000001.1"/>
</dbReference>
<reference evidence="1 2" key="1">
    <citation type="submission" date="2020-08" db="EMBL/GenBank/DDBJ databases">
        <title>Genomic Encyclopedia of Type Strains, Phase III (KMG-III): the genomes of soil and plant-associated and newly described type strains.</title>
        <authorList>
            <person name="Whitman W."/>
        </authorList>
    </citation>
    <scope>NUCLEOTIDE SEQUENCE [LARGE SCALE GENOMIC DNA]</scope>
    <source>
        <strain evidence="1 2">CECT 4462</strain>
    </source>
</reference>
<dbReference type="EMBL" id="JACHXI010000001">
    <property type="protein sequence ID" value="MBB3102122.1"/>
    <property type="molecule type" value="Genomic_DNA"/>
</dbReference>
<evidence type="ECO:0000313" key="1">
    <source>
        <dbReference type="EMBL" id="MBB3102122.1"/>
    </source>
</evidence>
<keyword evidence="2" id="KW-1185">Reference proteome</keyword>
<sequence length="58" mass="6113">MSDLPDLGIDPGYNLPDHYFTAPDTEQVYCGIPSSASAADIRVQQNCKGATRPGSVTA</sequence>
<dbReference type="Proteomes" id="UP000549250">
    <property type="component" value="Unassembled WGS sequence"/>
</dbReference>
<accession>A0A839SYC7</accession>
<name>A0A839SYC7_AZOMA</name>
<evidence type="ECO:0000313" key="2">
    <source>
        <dbReference type="Proteomes" id="UP000549250"/>
    </source>
</evidence>
<proteinExistence type="predicted"/>
<dbReference type="AlphaFoldDB" id="A0A839SYC7"/>